<dbReference type="EMBL" id="KV425623">
    <property type="protein sequence ID" value="KZT20280.1"/>
    <property type="molecule type" value="Genomic_DNA"/>
</dbReference>
<feature type="region of interest" description="Disordered" evidence="1">
    <location>
        <begin position="16"/>
        <end position="83"/>
    </location>
</feature>
<organism evidence="2 3">
    <name type="scientific">Neolentinus lepideus HHB14362 ss-1</name>
    <dbReference type="NCBI Taxonomy" id="1314782"/>
    <lineage>
        <taxon>Eukaryota</taxon>
        <taxon>Fungi</taxon>
        <taxon>Dikarya</taxon>
        <taxon>Basidiomycota</taxon>
        <taxon>Agaricomycotina</taxon>
        <taxon>Agaricomycetes</taxon>
        <taxon>Gloeophyllales</taxon>
        <taxon>Gloeophyllaceae</taxon>
        <taxon>Neolentinus</taxon>
    </lineage>
</organism>
<dbReference type="AlphaFoldDB" id="A0A165NYD8"/>
<dbReference type="PANTHER" id="PTHR37332:SF1">
    <property type="entry name" value="ELMO DOMAIN-CONTAINING PROTEIN"/>
    <property type="match status" value="1"/>
</dbReference>
<dbReference type="Proteomes" id="UP000076761">
    <property type="component" value="Unassembled WGS sequence"/>
</dbReference>
<reference evidence="2 3" key="1">
    <citation type="journal article" date="2016" name="Mol. Biol. Evol.">
        <title>Comparative Genomics of Early-Diverging Mushroom-Forming Fungi Provides Insights into the Origins of Lignocellulose Decay Capabilities.</title>
        <authorList>
            <person name="Nagy L.G."/>
            <person name="Riley R."/>
            <person name="Tritt A."/>
            <person name="Adam C."/>
            <person name="Daum C."/>
            <person name="Floudas D."/>
            <person name="Sun H."/>
            <person name="Yadav J.S."/>
            <person name="Pangilinan J."/>
            <person name="Larsson K.H."/>
            <person name="Matsuura K."/>
            <person name="Barry K."/>
            <person name="Labutti K."/>
            <person name="Kuo R."/>
            <person name="Ohm R.A."/>
            <person name="Bhattacharya S.S."/>
            <person name="Shirouzu T."/>
            <person name="Yoshinaga Y."/>
            <person name="Martin F.M."/>
            <person name="Grigoriev I.V."/>
            <person name="Hibbett D.S."/>
        </authorList>
    </citation>
    <scope>NUCLEOTIDE SEQUENCE [LARGE SCALE GENOMIC DNA]</scope>
    <source>
        <strain evidence="2 3">HHB14362 ss-1</strain>
    </source>
</reference>
<dbReference type="PANTHER" id="PTHR37332">
    <property type="entry name" value="EXPRESSED PROTEIN"/>
    <property type="match status" value="1"/>
</dbReference>
<evidence type="ECO:0000313" key="3">
    <source>
        <dbReference type="Proteomes" id="UP000076761"/>
    </source>
</evidence>
<evidence type="ECO:0000256" key="1">
    <source>
        <dbReference type="SAM" id="MobiDB-lite"/>
    </source>
</evidence>
<dbReference type="OrthoDB" id="14339at2759"/>
<sequence length="412" mass="44944">MAAYSLPVMIMAMAPADAQRPSMRRKSSAQNLLSSFKSNGGSSSSNPLPPPPPNPISISTSAVPPANHSYGSGTPTTSTPVSREWDVQSLTSDGLPSAAGAINGSPALGTGTSVEYLRDLVQKRIITLTYMRNVHDGRSHWFHTIMMSRSELDRVFNNTAMKKRTYRFAVLGMSLSTLFDIQQPQDLLRGLLNTLTEYDNMKEGDERPRVKLFSRSKLSKRQAGAMSDYAISYSDSADTSYLMMPHMPFSLDYHQTLLSLLDILSELYNKILRFLGPSPFPSAQHMLGPLGLLSPHPGVSYLFSQQGDGESDSGLWGIANAHGTPQSQVPFGGMTGLGGLSGPPPTWTPALGESVLKIDGKFKKITSMLLKELDTFARNSIKDELASLDPLLRNVAVTEDSREQYDFEGSME</sequence>
<proteinExistence type="predicted"/>
<accession>A0A165NYD8</accession>
<evidence type="ECO:0000313" key="2">
    <source>
        <dbReference type="EMBL" id="KZT20280.1"/>
    </source>
</evidence>
<protein>
    <submittedName>
        <fullName evidence="2">Uncharacterized protein</fullName>
    </submittedName>
</protein>
<feature type="compositionally biased region" description="Low complexity" evidence="1">
    <location>
        <begin position="31"/>
        <end position="46"/>
    </location>
</feature>
<feature type="compositionally biased region" description="Low complexity" evidence="1">
    <location>
        <begin position="71"/>
        <end position="80"/>
    </location>
</feature>
<name>A0A165NYD8_9AGAM</name>
<keyword evidence="3" id="KW-1185">Reference proteome</keyword>
<gene>
    <name evidence="2" type="ORF">NEOLEDRAFT_1123008</name>
</gene>
<dbReference type="InParanoid" id="A0A165NYD8"/>